<name>A0A1J9QI43_9EURO</name>
<dbReference type="VEuPathDB" id="FungiDB:ACJ73_00082"/>
<keyword evidence="3" id="KW-1185">Reference proteome</keyword>
<accession>A0A1J9QI43</accession>
<organism evidence="2 3">
    <name type="scientific">Blastomyces percursus</name>
    <dbReference type="NCBI Taxonomy" id="1658174"/>
    <lineage>
        <taxon>Eukaryota</taxon>
        <taxon>Fungi</taxon>
        <taxon>Dikarya</taxon>
        <taxon>Ascomycota</taxon>
        <taxon>Pezizomycotina</taxon>
        <taxon>Eurotiomycetes</taxon>
        <taxon>Eurotiomycetidae</taxon>
        <taxon>Onygenales</taxon>
        <taxon>Ajellomycetaceae</taxon>
        <taxon>Blastomyces</taxon>
    </lineage>
</organism>
<reference evidence="2 3" key="1">
    <citation type="submission" date="2015-08" db="EMBL/GenBank/DDBJ databases">
        <title>Emmonsia species relationships and genome sequence.</title>
        <authorList>
            <person name="Cuomo C.A."/>
            <person name="Schwartz I.S."/>
            <person name="Kenyon C."/>
            <person name="De Hoog G.S."/>
            <person name="Govender N.P."/>
            <person name="Botha A."/>
            <person name="Moreno L."/>
            <person name="De Vries M."/>
            <person name="Munoz J.F."/>
            <person name="Stielow J.B."/>
        </authorList>
    </citation>
    <scope>NUCLEOTIDE SEQUENCE [LARGE SCALE GENOMIC DNA]</scope>
    <source>
        <strain evidence="2 3">EI222</strain>
    </source>
</reference>
<sequence length="140" mass="15300">MRMTTHIPSGLHSHRISTGSLSLNVMTTKPGCRQLLMVSPNRGHYCRRFAVAFPLWYASLSHTRCGNATGSSESDPRFDAALEPSRSNATTGSEIRMMTTMKRVGHGQRNGGKGRRAHSLVEKGLALGLGYRGVHDPRPV</sequence>
<protein>
    <submittedName>
        <fullName evidence="2">Uncharacterized protein</fullName>
    </submittedName>
</protein>
<evidence type="ECO:0000256" key="1">
    <source>
        <dbReference type="SAM" id="MobiDB-lite"/>
    </source>
</evidence>
<dbReference type="AlphaFoldDB" id="A0A1J9QI43"/>
<evidence type="ECO:0000313" key="3">
    <source>
        <dbReference type="Proteomes" id="UP000242791"/>
    </source>
</evidence>
<comment type="caution">
    <text evidence="2">The sequence shown here is derived from an EMBL/GenBank/DDBJ whole genome shotgun (WGS) entry which is preliminary data.</text>
</comment>
<proteinExistence type="predicted"/>
<dbReference type="EMBL" id="LGTZ01000004">
    <property type="protein sequence ID" value="OJD28518.1"/>
    <property type="molecule type" value="Genomic_DNA"/>
</dbReference>
<feature type="region of interest" description="Disordered" evidence="1">
    <location>
        <begin position="66"/>
        <end position="93"/>
    </location>
</feature>
<evidence type="ECO:0000313" key="2">
    <source>
        <dbReference type="EMBL" id="OJD28518.1"/>
    </source>
</evidence>
<dbReference type="Proteomes" id="UP000242791">
    <property type="component" value="Unassembled WGS sequence"/>
</dbReference>
<gene>
    <name evidence="2" type="ORF">ACJ73_00082</name>
</gene>